<dbReference type="PROSITE" id="PS00502">
    <property type="entry name" value="POLYGALACTURONASE"/>
    <property type="match status" value="1"/>
</dbReference>
<dbReference type="InterPro" id="IPR000743">
    <property type="entry name" value="Glyco_hydro_28"/>
</dbReference>
<dbReference type="InterPro" id="IPR051801">
    <property type="entry name" value="GH28_Enzymes"/>
</dbReference>
<dbReference type="Pfam" id="PF00295">
    <property type="entry name" value="Glyco_hydro_28"/>
    <property type="match status" value="1"/>
</dbReference>
<comment type="caution">
    <text evidence="6">The sequence shown here is derived from an EMBL/GenBank/DDBJ whole genome shotgun (WGS) entry which is preliminary data.</text>
</comment>
<evidence type="ECO:0000256" key="3">
    <source>
        <dbReference type="ARBA" id="ARBA00023295"/>
    </source>
</evidence>
<feature type="region of interest" description="Disordered" evidence="5">
    <location>
        <begin position="1"/>
        <end position="22"/>
    </location>
</feature>
<accession>A0ABW0LCE9</accession>
<dbReference type="PANTHER" id="PTHR31339:SF86">
    <property type="entry name" value="PECTATE LYASE SUPERFAMILY PROTEIN DOMAIN-CONTAINING PROTEIN"/>
    <property type="match status" value="1"/>
</dbReference>
<keyword evidence="2 4" id="KW-0378">Hydrolase</keyword>
<dbReference type="InterPro" id="IPR011050">
    <property type="entry name" value="Pectin_lyase_fold/virulence"/>
</dbReference>
<comment type="similarity">
    <text evidence="1 4">Belongs to the glycosyl hydrolase 28 family.</text>
</comment>
<dbReference type="RefSeq" id="WP_379786514.1">
    <property type="nucleotide sequence ID" value="NZ_JBHSMU010000019.1"/>
</dbReference>
<dbReference type="EMBL" id="JBHSMU010000019">
    <property type="protein sequence ID" value="MFC5463031.1"/>
    <property type="molecule type" value="Genomic_DNA"/>
</dbReference>
<proteinExistence type="inferred from homology"/>
<evidence type="ECO:0000313" key="7">
    <source>
        <dbReference type="Proteomes" id="UP001596050"/>
    </source>
</evidence>
<dbReference type="SUPFAM" id="SSF51126">
    <property type="entry name" value="Pectin lyase-like"/>
    <property type="match status" value="1"/>
</dbReference>
<organism evidence="6 7">
    <name type="scientific">Massilia niabensis</name>
    <dbReference type="NCBI Taxonomy" id="544910"/>
    <lineage>
        <taxon>Bacteria</taxon>
        <taxon>Pseudomonadati</taxon>
        <taxon>Pseudomonadota</taxon>
        <taxon>Betaproteobacteria</taxon>
        <taxon>Burkholderiales</taxon>
        <taxon>Oxalobacteraceae</taxon>
        <taxon>Telluria group</taxon>
        <taxon>Massilia</taxon>
    </lineage>
</organism>
<evidence type="ECO:0000256" key="5">
    <source>
        <dbReference type="SAM" id="MobiDB-lite"/>
    </source>
</evidence>
<dbReference type="InterPro" id="IPR012334">
    <property type="entry name" value="Pectin_lyas_fold"/>
</dbReference>
<evidence type="ECO:0000256" key="4">
    <source>
        <dbReference type="RuleBase" id="RU361169"/>
    </source>
</evidence>
<evidence type="ECO:0000256" key="2">
    <source>
        <dbReference type="ARBA" id="ARBA00022801"/>
    </source>
</evidence>
<evidence type="ECO:0000313" key="6">
    <source>
        <dbReference type="EMBL" id="MFC5463031.1"/>
    </source>
</evidence>
<dbReference type="GO" id="GO:0016798">
    <property type="term" value="F:hydrolase activity, acting on glycosyl bonds"/>
    <property type="evidence" value="ECO:0007669"/>
    <property type="project" value="UniProtKB-KW"/>
</dbReference>
<reference evidence="7" key="1">
    <citation type="journal article" date="2019" name="Int. J. Syst. Evol. Microbiol.">
        <title>The Global Catalogue of Microorganisms (GCM) 10K type strain sequencing project: providing services to taxonomists for standard genome sequencing and annotation.</title>
        <authorList>
            <consortium name="The Broad Institute Genomics Platform"/>
            <consortium name="The Broad Institute Genome Sequencing Center for Infectious Disease"/>
            <person name="Wu L."/>
            <person name="Ma J."/>
        </authorList>
    </citation>
    <scope>NUCLEOTIDE SEQUENCE [LARGE SCALE GENOMIC DNA]</scope>
    <source>
        <strain evidence="7">KACC 12649</strain>
    </source>
</reference>
<dbReference type="PROSITE" id="PS51318">
    <property type="entry name" value="TAT"/>
    <property type="match status" value="1"/>
</dbReference>
<dbReference type="PANTHER" id="PTHR31339">
    <property type="entry name" value="PECTIN LYASE-RELATED"/>
    <property type="match status" value="1"/>
</dbReference>
<dbReference type="InterPro" id="IPR006626">
    <property type="entry name" value="PbH1"/>
</dbReference>
<name>A0ABW0LCE9_9BURK</name>
<feature type="compositionally biased region" description="Polar residues" evidence="5">
    <location>
        <begin position="1"/>
        <end position="15"/>
    </location>
</feature>
<keyword evidence="7" id="KW-1185">Reference proteome</keyword>
<dbReference type="Proteomes" id="UP001596050">
    <property type="component" value="Unassembled WGS sequence"/>
</dbReference>
<sequence>MPARHTSTPDHTPGSTGRRRFMKTVGGTGMALAGAYPASLLAARPDPWDEARAIIDRFARPLTFRKEDFVITAFGARPCELKPVHASVSLKAKAHIKTPAPGAPDCYPAIAAAIAACHKAGGGRVLIPTGNWLCAGPIVLRSNVNVHLAAGAHVYFSNNPLDYAKYGDHDCGKNGKLTLTRWEGNDCLNYSSMVYAHGQDNIALTGDDWTSILDGQAGVPFEGSTDCWWSWKGRAPANADGVPHDPALGQSERAVNPLNPPTLAGIAPHLAPAEAKKLQGPEGWLQRDPHFLRSLSEARVPAARRIFGIGHFLRPNMVQFISCTNVLVAGYQTTNAPFWQHNPVNCRNLHAKGIYANSMGPNNDGFDPESCNGVLVEGCQFNTGDDCIAVDSGKGTDTQFGPCQNVVIQNCRMQSGHGALTLGSIMSGGIQNVFAQKLVFENANWKTDPLNIAIRLKTNMNRGGFLRNFYVRDISIPNGIRTTPAFYKPQPGSSIPAGTVATGAGGIITFDCDYDAANDAVRTRPPVVTNVHISRVTVGNVQTPEGRFSCYQPIVIMGPVAANYNGEGKPQVLPVSNVTISDCDFGTPVNAAQPVYLYNVKGLVLRNVKIGGKLVNGTLSP</sequence>
<evidence type="ECO:0000256" key="1">
    <source>
        <dbReference type="ARBA" id="ARBA00008834"/>
    </source>
</evidence>
<dbReference type="Gene3D" id="2.160.20.10">
    <property type="entry name" value="Single-stranded right-handed beta-helix, Pectin lyase-like"/>
    <property type="match status" value="1"/>
</dbReference>
<dbReference type="EC" id="3.2.1.-" evidence="6"/>
<gene>
    <name evidence="6" type="ORF">ACFPN5_24760</name>
</gene>
<dbReference type="InterPro" id="IPR006311">
    <property type="entry name" value="TAT_signal"/>
</dbReference>
<protein>
    <submittedName>
        <fullName evidence="6">Glycoside hydrolase family 28 protein</fullName>
        <ecNumber evidence="6">3.2.1.-</ecNumber>
    </submittedName>
</protein>
<keyword evidence="3 4" id="KW-0326">Glycosidase</keyword>
<dbReference type="SMART" id="SM00710">
    <property type="entry name" value="PbH1"/>
    <property type="match status" value="4"/>
</dbReference>